<dbReference type="AlphaFoldDB" id="A0A0L0FFQ7"/>
<keyword evidence="1" id="KW-1133">Transmembrane helix</keyword>
<evidence type="ECO:0000313" key="2">
    <source>
        <dbReference type="EMBL" id="KNC75599.1"/>
    </source>
</evidence>
<protein>
    <submittedName>
        <fullName evidence="2">Uncharacterized protein</fullName>
    </submittedName>
</protein>
<reference evidence="2 3" key="1">
    <citation type="submission" date="2011-02" db="EMBL/GenBank/DDBJ databases">
        <title>The Genome Sequence of Sphaeroforma arctica JP610.</title>
        <authorList>
            <consortium name="The Broad Institute Genome Sequencing Platform"/>
            <person name="Russ C."/>
            <person name="Cuomo C."/>
            <person name="Young S.K."/>
            <person name="Zeng Q."/>
            <person name="Gargeya S."/>
            <person name="Alvarado L."/>
            <person name="Berlin A."/>
            <person name="Chapman S.B."/>
            <person name="Chen Z."/>
            <person name="Freedman E."/>
            <person name="Gellesch M."/>
            <person name="Goldberg J."/>
            <person name="Griggs A."/>
            <person name="Gujja S."/>
            <person name="Heilman E."/>
            <person name="Heiman D."/>
            <person name="Howarth C."/>
            <person name="Mehta T."/>
            <person name="Neiman D."/>
            <person name="Pearson M."/>
            <person name="Roberts A."/>
            <person name="Saif S."/>
            <person name="Shea T."/>
            <person name="Shenoy N."/>
            <person name="Sisk P."/>
            <person name="Stolte C."/>
            <person name="Sykes S."/>
            <person name="White J."/>
            <person name="Yandava C."/>
            <person name="Burger G."/>
            <person name="Gray M.W."/>
            <person name="Holland P.W.H."/>
            <person name="King N."/>
            <person name="Lang F.B.F."/>
            <person name="Roger A.J."/>
            <person name="Ruiz-Trillo I."/>
            <person name="Haas B."/>
            <person name="Nusbaum C."/>
            <person name="Birren B."/>
        </authorList>
    </citation>
    <scope>NUCLEOTIDE SEQUENCE [LARGE SCALE GENOMIC DNA]</scope>
    <source>
        <strain evidence="2 3">JP610</strain>
    </source>
</reference>
<dbReference type="OrthoDB" id="9449012at2759"/>
<feature type="transmembrane region" description="Helical" evidence="1">
    <location>
        <begin position="70"/>
        <end position="89"/>
    </location>
</feature>
<keyword evidence="1" id="KW-0812">Transmembrane</keyword>
<evidence type="ECO:0000256" key="1">
    <source>
        <dbReference type="SAM" id="Phobius"/>
    </source>
</evidence>
<dbReference type="GeneID" id="25912384"/>
<evidence type="ECO:0000313" key="3">
    <source>
        <dbReference type="Proteomes" id="UP000054560"/>
    </source>
</evidence>
<accession>A0A0L0FFQ7</accession>
<dbReference type="EMBL" id="KQ243529">
    <property type="protein sequence ID" value="KNC75599.1"/>
    <property type="molecule type" value="Genomic_DNA"/>
</dbReference>
<gene>
    <name evidence="2" type="ORF">SARC_11880</name>
</gene>
<dbReference type="Proteomes" id="UP000054560">
    <property type="component" value="Unassembled WGS sequence"/>
</dbReference>
<keyword evidence="3" id="KW-1185">Reference proteome</keyword>
<dbReference type="STRING" id="667725.A0A0L0FFQ7"/>
<keyword evidence="1" id="KW-0472">Membrane</keyword>
<dbReference type="InterPro" id="IPR051113">
    <property type="entry name" value="Integrator_subunit6"/>
</dbReference>
<name>A0A0L0FFQ7_9EUKA</name>
<dbReference type="RefSeq" id="XP_014149501.1">
    <property type="nucleotide sequence ID" value="XM_014294026.1"/>
</dbReference>
<dbReference type="GO" id="GO:0032039">
    <property type="term" value="C:integrator complex"/>
    <property type="evidence" value="ECO:0007669"/>
    <property type="project" value="TreeGrafter"/>
</dbReference>
<dbReference type="GO" id="GO:0034472">
    <property type="term" value="P:snRNA 3'-end processing"/>
    <property type="evidence" value="ECO:0007669"/>
    <property type="project" value="TreeGrafter"/>
</dbReference>
<sequence>MPGVQVKYMLVTFDPDPVKALRVSQNDPPEAFLQELGNVSAHHRSNVSDSLTNAFRILNQNRLQSQTDTFGYGSLGIIIVGFGSLGIIIDGDGSLGIIIRPDRIM</sequence>
<organism evidence="2 3">
    <name type="scientific">Sphaeroforma arctica JP610</name>
    <dbReference type="NCBI Taxonomy" id="667725"/>
    <lineage>
        <taxon>Eukaryota</taxon>
        <taxon>Ichthyosporea</taxon>
        <taxon>Ichthyophonida</taxon>
        <taxon>Sphaeroforma</taxon>
    </lineage>
</organism>
<proteinExistence type="predicted"/>
<dbReference type="PANTHER" id="PTHR12957:SF2">
    <property type="entry name" value="INTEGRATOR COMPLEX SUBUNIT 6"/>
    <property type="match status" value="1"/>
</dbReference>
<dbReference type="PANTHER" id="PTHR12957">
    <property type="entry name" value="DEAD/H BOX POLYPEPTIDE 26/DICE1-RELATED"/>
    <property type="match status" value="1"/>
</dbReference>